<reference evidence="4 6" key="2">
    <citation type="submission" date="2023-07" db="EMBL/GenBank/DDBJ databases">
        <title>Genomic Encyclopedia of Type Strains, Phase IV (KMG-IV): sequencing the most valuable type-strain genomes for metagenomic binning, comparative biology and taxonomic classification.</title>
        <authorList>
            <person name="Goeker M."/>
        </authorList>
    </citation>
    <scope>NUCLEOTIDE SEQUENCE [LARGE SCALE GENOMIC DNA]</scope>
    <source>
        <strain evidence="4 6">DSM 338</strain>
    </source>
</reference>
<keyword evidence="1" id="KW-1133">Transmembrane helix</keyword>
<sequence>MSSVPPPMLLSWLRPGGPVLKVLAATCCLVITVLSLLPGNERPHTGYSGNMEHVAAYIGTAGFVALALLRWRVATIVFAFSAASAFFEICQIWIPGRTSLVENWVASTLGAFVGAVAARFIVLPLMQAWLARR</sequence>
<dbReference type="InterPro" id="IPR006976">
    <property type="entry name" value="VanZ-like"/>
</dbReference>
<dbReference type="EMBL" id="BSDO01000007">
    <property type="protein sequence ID" value="GLI24354.1"/>
    <property type="molecule type" value="Genomic_DNA"/>
</dbReference>
<keyword evidence="1" id="KW-0472">Membrane</keyword>
<proteinExistence type="predicted"/>
<gene>
    <name evidence="4" type="ORF">GGQ86_004362</name>
    <name evidence="3" type="ORF">XFLAVUS301_40280</name>
</gene>
<evidence type="ECO:0000313" key="6">
    <source>
        <dbReference type="Proteomes" id="UP001245370"/>
    </source>
</evidence>
<dbReference type="Pfam" id="PF04892">
    <property type="entry name" value="VanZ"/>
    <property type="match status" value="1"/>
</dbReference>
<keyword evidence="6" id="KW-1185">Reference proteome</keyword>
<evidence type="ECO:0000259" key="2">
    <source>
        <dbReference type="Pfam" id="PF04892"/>
    </source>
</evidence>
<reference evidence="3" key="1">
    <citation type="submission" date="2022-12" db="EMBL/GenBank/DDBJ databases">
        <title>Reference genome sequencing for broad-spectrum identification of bacterial and archaeal isolates by mass spectrometry.</title>
        <authorList>
            <person name="Sekiguchi Y."/>
            <person name="Tourlousse D.M."/>
        </authorList>
    </citation>
    <scope>NUCLEOTIDE SEQUENCE</scope>
    <source>
        <strain evidence="3">301</strain>
    </source>
</reference>
<evidence type="ECO:0000256" key="1">
    <source>
        <dbReference type="SAM" id="Phobius"/>
    </source>
</evidence>
<dbReference type="Proteomes" id="UP001144397">
    <property type="component" value="Unassembled WGS sequence"/>
</dbReference>
<dbReference type="Proteomes" id="UP001245370">
    <property type="component" value="Unassembled WGS sequence"/>
</dbReference>
<comment type="caution">
    <text evidence="3">The sequence shown here is derived from an EMBL/GenBank/DDBJ whole genome shotgun (WGS) entry which is preliminary data.</text>
</comment>
<evidence type="ECO:0000313" key="5">
    <source>
        <dbReference type="Proteomes" id="UP001144397"/>
    </source>
</evidence>
<feature type="transmembrane region" description="Helical" evidence="1">
    <location>
        <begin position="106"/>
        <end position="130"/>
    </location>
</feature>
<dbReference type="GeneID" id="95764801"/>
<keyword evidence="1" id="KW-0812">Transmembrane</keyword>
<dbReference type="AlphaFoldDB" id="A0A9W6CS43"/>
<feature type="domain" description="VanZ-like" evidence="2">
    <location>
        <begin position="61"/>
        <end position="120"/>
    </location>
</feature>
<evidence type="ECO:0000313" key="4">
    <source>
        <dbReference type="EMBL" id="MDR6335864.1"/>
    </source>
</evidence>
<accession>A0A9W6CS43</accession>
<evidence type="ECO:0000313" key="3">
    <source>
        <dbReference type="EMBL" id="GLI24354.1"/>
    </source>
</evidence>
<protein>
    <submittedName>
        <fullName evidence="4">VanZ family protein</fullName>
    </submittedName>
</protein>
<feature type="transmembrane region" description="Helical" evidence="1">
    <location>
        <begin position="76"/>
        <end position="94"/>
    </location>
</feature>
<name>A0A9W6CS43_XANFL</name>
<dbReference type="EMBL" id="JAVDPY010000009">
    <property type="protein sequence ID" value="MDR6335864.1"/>
    <property type="molecule type" value="Genomic_DNA"/>
</dbReference>
<dbReference type="RefSeq" id="WP_237354318.1">
    <property type="nucleotide sequence ID" value="NZ_BSDO01000007.1"/>
</dbReference>
<organism evidence="3 5">
    <name type="scientific">Xanthobacter flavus</name>
    <dbReference type="NCBI Taxonomy" id="281"/>
    <lineage>
        <taxon>Bacteria</taxon>
        <taxon>Pseudomonadati</taxon>
        <taxon>Pseudomonadota</taxon>
        <taxon>Alphaproteobacteria</taxon>
        <taxon>Hyphomicrobiales</taxon>
        <taxon>Xanthobacteraceae</taxon>
        <taxon>Xanthobacter</taxon>
    </lineage>
</organism>
<feature type="transmembrane region" description="Helical" evidence="1">
    <location>
        <begin position="20"/>
        <end position="39"/>
    </location>
</feature>